<dbReference type="RefSeq" id="WP_167926097.1">
    <property type="nucleotide sequence ID" value="NZ_JAATVY010000010.1"/>
</dbReference>
<sequence length="477" mass="49593">MSLLSALRRRAESVFNGPARTRVVLILAAVLALGTADTGMVGALARELESAFRISQAGLGLLATVSSGIGALATIPMGALADQVARVRLLIYTIVLWSAALLVGGAAQSYLWLLLSRLALGAVIAAGGPLLASLIGDLIPVGERAKVYGWILTGEMIGAGIGLIAGGNIGVALGWRYGFWLLGLLGIALAAAVHRWLPEPARGGASRVPPGAAEIPHATPVRLRGNPFALAGEGGPGAVLQGWRSIWRAFAYILRIRTIRILIVASSIGYFFFAGLRTFVVVFVEGWFGVSTHQMTALVVAVGAGAIVGAVLGGRFADRMLRHGRPKARVTVPAVTYTLTAVLFAPGLLTTSVPVALPFFVVGAAMLGAANPPLDAARLDIVTPWLWGRAESARTVLRLAAEAVAPVCFGLIADWLAGPGGTSKAAGLRDTFLIMLLPLVANGLIMLRARRSYLPDKQAAERAATADRAPTAAPDPE</sequence>
<keyword evidence="3 7" id="KW-0812">Transmembrane</keyword>
<keyword evidence="2" id="KW-1003">Cell membrane</keyword>
<protein>
    <submittedName>
        <fullName evidence="9">MFS transporter</fullName>
    </submittedName>
</protein>
<dbReference type="InterPro" id="IPR011701">
    <property type="entry name" value="MFS"/>
</dbReference>
<feature type="transmembrane region" description="Helical" evidence="7">
    <location>
        <begin position="147"/>
        <end position="171"/>
    </location>
</feature>
<evidence type="ECO:0000256" key="3">
    <source>
        <dbReference type="ARBA" id="ARBA00022692"/>
    </source>
</evidence>
<feature type="transmembrane region" description="Helical" evidence="7">
    <location>
        <begin position="118"/>
        <end position="135"/>
    </location>
</feature>
<evidence type="ECO:0000313" key="10">
    <source>
        <dbReference type="Proteomes" id="UP000722989"/>
    </source>
</evidence>
<keyword evidence="5 7" id="KW-0472">Membrane</keyword>
<organism evidence="9 10">
    <name type="scientific">Planosporangium thailandense</name>
    <dbReference type="NCBI Taxonomy" id="765197"/>
    <lineage>
        <taxon>Bacteria</taxon>
        <taxon>Bacillati</taxon>
        <taxon>Actinomycetota</taxon>
        <taxon>Actinomycetes</taxon>
        <taxon>Micromonosporales</taxon>
        <taxon>Micromonosporaceae</taxon>
        <taxon>Planosporangium</taxon>
    </lineage>
</organism>
<dbReference type="Proteomes" id="UP000722989">
    <property type="component" value="Unassembled WGS sequence"/>
</dbReference>
<evidence type="ECO:0000259" key="8">
    <source>
        <dbReference type="PROSITE" id="PS50850"/>
    </source>
</evidence>
<feature type="transmembrane region" description="Helical" evidence="7">
    <location>
        <begin position="177"/>
        <end position="197"/>
    </location>
</feature>
<dbReference type="InterPro" id="IPR036259">
    <property type="entry name" value="MFS_trans_sf"/>
</dbReference>
<dbReference type="PANTHER" id="PTHR43124:SF3">
    <property type="entry name" value="CHLORAMPHENICOL EFFLUX PUMP RV0191"/>
    <property type="match status" value="1"/>
</dbReference>
<dbReference type="Pfam" id="PF07690">
    <property type="entry name" value="MFS_1"/>
    <property type="match status" value="1"/>
</dbReference>
<keyword evidence="10" id="KW-1185">Reference proteome</keyword>
<dbReference type="InterPro" id="IPR020846">
    <property type="entry name" value="MFS_dom"/>
</dbReference>
<dbReference type="PROSITE" id="PS50850">
    <property type="entry name" value="MFS"/>
    <property type="match status" value="1"/>
</dbReference>
<dbReference type="EMBL" id="JAATVY010000010">
    <property type="protein sequence ID" value="NJC71183.1"/>
    <property type="molecule type" value="Genomic_DNA"/>
</dbReference>
<evidence type="ECO:0000256" key="7">
    <source>
        <dbReference type="SAM" id="Phobius"/>
    </source>
</evidence>
<evidence type="ECO:0000256" key="2">
    <source>
        <dbReference type="ARBA" id="ARBA00022475"/>
    </source>
</evidence>
<evidence type="ECO:0000256" key="6">
    <source>
        <dbReference type="SAM" id="MobiDB-lite"/>
    </source>
</evidence>
<dbReference type="Gene3D" id="1.20.1250.20">
    <property type="entry name" value="MFS general substrate transporter like domains"/>
    <property type="match status" value="1"/>
</dbReference>
<evidence type="ECO:0000256" key="4">
    <source>
        <dbReference type="ARBA" id="ARBA00022989"/>
    </source>
</evidence>
<name>A0ABX0Y193_9ACTN</name>
<feature type="transmembrane region" description="Helical" evidence="7">
    <location>
        <begin position="296"/>
        <end position="318"/>
    </location>
</feature>
<accession>A0ABX0Y193</accession>
<evidence type="ECO:0000313" key="9">
    <source>
        <dbReference type="EMBL" id="NJC71183.1"/>
    </source>
</evidence>
<dbReference type="PANTHER" id="PTHR43124">
    <property type="entry name" value="PURINE EFFLUX PUMP PBUE"/>
    <property type="match status" value="1"/>
</dbReference>
<proteinExistence type="predicted"/>
<feature type="transmembrane region" description="Helical" evidence="7">
    <location>
        <begin position="395"/>
        <end position="412"/>
    </location>
</feature>
<feature type="transmembrane region" description="Helical" evidence="7">
    <location>
        <begin position="355"/>
        <end position="374"/>
    </location>
</feature>
<feature type="compositionally biased region" description="Low complexity" evidence="6">
    <location>
        <begin position="461"/>
        <end position="477"/>
    </location>
</feature>
<feature type="transmembrane region" description="Helical" evidence="7">
    <location>
        <begin position="261"/>
        <end position="284"/>
    </location>
</feature>
<feature type="transmembrane region" description="Helical" evidence="7">
    <location>
        <begin position="89"/>
        <end position="112"/>
    </location>
</feature>
<dbReference type="SUPFAM" id="SSF103473">
    <property type="entry name" value="MFS general substrate transporter"/>
    <property type="match status" value="1"/>
</dbReference>
<feature type="transmembrane region" description="Helical" evidence="7">
    <location>
        <begin position="330"/>
        <end position="349"/>
    </location>
</feature>
<feature type="region of interest" description="Disordered" evidence="6">
    <location>
        <begin position="458"/>
        <end position="477"/>
    </location>
</feature>
<dbReference type="InterPro" id="IPR050189">
    <property type="entry name" value="MFS_Efflux_Transporters"/>
</dbReference>
<evidence type="ECO:0000256" key="1">
    <source>
        <dbReference type="ARBA" id="ARBA00004651"/>
    </source>
</evidence>
<gene>
    <name evidence="9" type="ORF">HC031_15895</name>
</gene>
<evidence type="ECO:0000256" key="5">
    <source>
        <dbReference type="ARBA" id="ARBA00023136"/>
    </source>
</evidence>
<feature type="transmembrane region" description="Helical" evidence="7">
    <location>
        <begin position="55"/>
        <end position="77"/>
    </location>
</feature>
<feature type="domain" description="Major facilitator superfamily (MFS) profile" evidence="8">
    <location>
        <begin position="23"/>
        <end position="454"/>
    </location>
</feature>
<comment type="caution">
    <text evidence="9">The sequence shown here is derived from an EMBL/GenBank/DDBJ whole genome shotgun (WGS) entry which is preliminary data.</text>
</comment>
<reference evidence="9 10" key="1">
    <citation type="submission" date="2020-03" db="EMBL/GenBank/DDBJ databases">
        <title>WGS of the type strain of Planosporangium spp.</title>
        <authorList>
            <person name="Thawai C."/>
        </authorList>
    </citation>
    <scope>NUCLEOTIDE SEQUENCE [LARGE SCALE GENOMIC DNA]</scope>
    <source>
        <strain evidence="9 10">TBRC 5610</strain>
    </source>
</reference>
<keyword evidence="4 7" id="KW-1133">Transmembrane helix</keyword>
<feature type="transmembrane region" description="Helical" evidence="7">
    <location>
        <begin position="432"/>
        <end position="449"/>
    </location>
</feature>
<comment type="subcellular location">
    <subcellularLocation>
        <location evidence="1">Cell membrane</location>
        <topology evidence="1">Multi-pass membrane protein</topology>
    </subcellularLocation>
</comment>